<feature type="modified residue" description="N6-(pyridoxal phosphate)lysine" evidence="12">
    <location>
        <position position="85"/>
    </location>
</feature>
<dbReference type="EMBL" id="CP022356">
    <property type="protein sequence ID" value="ASK78951.1"/>
    <property type="molecule type" value="Genomic_DNA"/>
</dbReference>
<keyword evidence="10 12" id="KW-0456">Lyase</keyword>
<evidence type="ECO:0000259" key="13">
    <source>
        <dbReference type="Pfam" id="PF00291"/>
    </source>
</evidence>
<keyword evidence="7 12" id="KW-0822">Tryptophan biosynthesis</keyword>
<evidence type="ECO:0000256" key="3">
    <source>
        <dbReference type="ARBA" id="ARBA00004733"/>
    </source>
</evidence>
<evidence type="ECO:0000256" key="12">
    <source>
        <dbReference type="HAMAP-Rule" id="MF_00133"/>
    </source>
</evidence>
<dbReference type="PIRSF" id="PIRSF001413">
    <property type="entry name" value="Trp_syn_beta"/>
    <property type="match status" value="1"/>
</dbReference>
<name>A0A220VF71_9GAMM</name>
<dbReference type="UniPathway" id="UPA00035">
    <property type="reaction ID" value="UER00044"/>
</dbReference>
<dbReference type="KEGG" id="pmai:CF386_07740"/>
<evidence type="ECO:0000256" key="9">
    <source>
        <dbReference type="ARBA" id="ARBA00023141"/>
    </source>
</evidence>
<evidence type="ECO:0000256" key="7">
    <source>
        <dbReference type="ARBA" id="ARBA00022822"/>
    </source>
</evidence>
<sequence length="392" mass="43005">MQLNTRYGKFGGCYAPENLLNILTEIEDGFIRFIKDEEQLNGYHQLLKDFAGRETPLTYATNLSRKYDCEFYLKREDLLHGGAHKTNNTIGQLLLAKFLGKKRIIAETGAGQHGVATAMTAAKLGLDAEIYMGAVDIERQKTNVQRMKIFGATVHPVTSGGATLKDAINDAMRDWIKNSEDTYYCFGTAAGPHPFPSLVRFFQKVIGEETKRQLNALKIDSPDALFACVGGGSNAIGFYAPFLEDEDVKIFGAEPGGLSIESGEHAATLTQGTEGVFHGMHSLFLQNEEGQIKEPYSISAGLDYPGIGPEHAFLKDSGRVDYCSVTDREAILAFEELSLEEGIIPAIESAHAVSLAIKYAKDSKQKKIIVINISGRGDKDIDSYIKYKQGVN</sequence>
<dbReference type="OrthoDB" id="9766131at2"/>
<evidence type="ECO:0000256" key="6">
    <source>
        <dbReference type="ARBA" id="ARBA00022605"/>
    </source>
</evidence>
<dbReference type="FunFam" id="3.40.50.1100:FF:000001">
    <property type="entry name" value="Tryptophan synthase beta chain"/>
    <property type="match status" value="1"/>
</dbReference>
<comment type="similarity">
    <text evidence="4 12">Belongs to the TrpB family.</text>
</comment>
<accession>A0A220VF71</accession>
<dbReference type="Gene3D" id="3.40.50.1100">
    <property type="match status" value="2"/>
</dbReference>
<evidence type="ECO:0000313" key="15">
    <source>
        <dbReference type="Proteomes" id="UP000242175"/>
    </source>
</evidence>
<dbReference type="InterPro" id="IPR001926">
    <property type="entry name" value="TrpB-like_PALP"/>
</dbReference>
<keyword evidence="8 12" id="KW-0663">Pyridoxal phosphate</keyword>
<dbReference type="HAMAP" id="MF_00133">
    <property type="entry name" value="Trp_synth_beta"/>
    <property type="match status" value="1"/>
</dbReference>
<gene>
    <name evidence="12 14" type="primary">trpB</name>
    <name evidence="14" type="ORF">CF386_07740</name>
</gene>
<dbReference type="NCBIfam" id="TIGR00263">
    <property type="entry name" value="trpB"/>
    <property type="match status" value="1"/>
</dbReference>
<comment type="function">
    <text evidence="2 12">The beta subunit is responsible for the synthesis of L-tryptophan from indole and L-serine.</text>
</comment>
<proteinExistence type="inferred from homology"/>
<evidence type="ECO:0000256" key="5">
    <source>
        <dbReference type="ARBA" id="ARBA00011270"/>
    </source>
</evidence>
<dbReference type="Pfam" id="PF00291">
    <property type="entry name" value="PALP"/>
    <property type="match status" value="1"/>
</dbReference>
<evidence type="ECO:0000256" key="4">
    <source>
        <dbReference type="ARBA" id="ARBA00009982"/>
    </source>
</evidence>
<evidence type="ECO:0000256" key="11">
    <source>
        <dbReference type="ARBA" id="ARBA00049047"/>
    </source>
</evidence>
<dbReference type="InterPro" id="IPR036052">
    <property type="entry name" value="TrpB-like_PALP_sf"/>
</dbReference>
<dbReference type="InterPro" id="IPR023026">
    <property type="entry name" value="Trp_synth_beta/beta-like"/>
</dbReference>
<protein>
    <recommendedName>
        <fullName evidence="12">Tryptophan synthase beta chain</fullName>
        <ecNumber evidence="12">4.2.1.20</ecNumber>
    </recommendedName>
</protein>
<organism evidence="14 15">
    <name type="scientific">Paraphotobacterium marinum</name>
    <dbReference type="NCBI Taxonomy" id="1755811"/>
    <lineage>
        <taxon>Bacteria</taxon>
        <taxon>Pseudomonadati</taxon>
        <taxon>Pseudomonadota</taxon>
        <taxon>Gammaproteobacteria</taxon>
        <taxon>Vibrionales</taxon>
        <taxon>Vibrionaceae</taxon>
        <taxon>Paraphotobacterium</taxon>
    </lineage>
</organism>
<evidence type="ECO:0000256" key="2">
    <source>
        <dbReference type="ARBA" id="ARBA00002786"/>
    </source>
</evidence>
<evidence type="ECO:0000256" key="10">
    <source>
        <dbReference type="ARBA" id="ARBA00023239"/>
    </source>
</evidence>
<comment type="subunit">
    <text evidence="5 12">Tetramer of two alpha and two beta chains.</text>
</comment>
<keyword evidence="6 12" id="KW-0028">Amino-acid biosynthesis</keyword>
<keyword evidence="9 12" id="KW-0057">Aromatic amino acid biosynthesis</keyword>
<dbReference type="PANTHER" id="PTHR48077:SF3">
    <property type="entry name" value="TRYPTOPHAN SYNTHASE"/>
    <property type="match status" value="1"/>
</dbReference>
<dbReference type="PROSITE" id="PS00168">
    <property type="entry name" value="TRP_SYNTHASE_BETA"/>
    <property type="match status" value="1"/>
</dbReference>
<dbReference type="PANTHER" id="PTHR48077">
    <property type="entry name" value="TRYPTOPHAN SYNTHASE-RELATED"/>
    <property type="match status" value="1"/>
</dbReference>
<evidence type="ECO:0000313" key="14">
    <source>
        <dbReference type="EMBL" id="ASK78951.1"/>
    </source>
</evidence>
<dbReference type="FunFam" id="3.40.50.1100:FF:000004">
    <property type="entry name" value="Tryptophan synthase beta chain"/>
    <property type="match status" value="1"/>
</dbReference>
<keyword evidence="15" id="KW-1185">Reference proteome</keyword>
<comment type="cofactor">
    <cofactor evidence="1 12">
        <name>pyridoxal 5'-phosphate</name>
        <dbReference type="ChEBI" id="CHEBI:597326"/>
    </cofactor>
</comment>
<evidence type="ECO:0000256" key="1">
    <source>
        <dbReference type="ARBA" id="ARBA00001933"/>
    </source>
</evidence>
<reference evidence="14 15" key="1">
    <citation type="journal article" date="2016" name="Int. J. Syst. Evol. Microbiol.">
        <title>Paraphotobacterium marinum gen. nov., sp. nov., a member of the family Vibrionaceae, isolated from surface seawater.</title>
        <authorList>
            <person name="Huang Z."/>
            <person name="Dong C."/>
            <person name="Shao Z."/>
        </authorList>
    </citation>
    <scope>NUCLEOTIDE SEQUENCE [LARGE SCALE GENOMIC DNA]</scope>
    <source>
        <strain evidence="14 15">NSCS20N07D</strain>
    </source>
</reference>
<dbReference type="Proteomes" id="UP000242175">
    <property type="component" value="Chromosome small"/>
</dbReference>
<comment type="pathway">
    <text evidence="3 12">Amino-acid biosynthesis; L-tryptophan biosynthesis; L-tryptophan from chorismate: step 5/5.</text>
</comment>
<evidence type="ECO:0000256" key="8">
    <source>
        <dbReference type="ARBA" id="ARBA00022898"/>
    </source>
</evidence>
<dbReference type="EC" id="4.2.1.20" evidence="12"/>
<dbReference type="GO" id="GO:0005737">
    <property type="term" value="C:cytoplasm"/>
    <property type="evidence" value="ECO:0007669"/>
    <property type="project" value="TreeGrafter"/>
</dbReference>
<dbReference type="InterPro" id="IPR006654">
    <property type="entry name" value="Trp_synth_beta"/>
</dbReference>
<dbReference type="GO" id="GO:0004834">
    <property type="term" value="F:tryptophan synthase activity"/>
    <property type="evidence" value="ECO:0007669"/>
    <property type="project" value="UniProtKB-UniRule"/>
</dbReference>
<dbReference type="InterPro" id="IPR006653">
    <property type="entry name" value="Trp_synth_b_CS"/>
</dbReference>
<dbReference type="SUPFAM" id="SSF53686">
    <property type="entry name" value="Tryptophan synthase beta subunit-like PLP-dependent enzymes"/>
    <property type="match status" value="1"/>
</dbReference>
<dbReference type="CDD" id="cd06446">
    <property type="entry name" value="Trp-synth_B"/>
    <property type="match status" value="1"/>
</dbReference>
<dbReference type="RefSeq" id="WP_089073859.1">
    <property type="nucleotide sequence ID" value="NZ_CBCSAM010000006.1"/>
</dbReference>
<feature type="domain" description="Tryptophan synthase beta chain-like PALP" evidence="13">
    <location>
        <begin position="51"/>
        <end position="375"/>
    </location>
</feature>
<comment type="catalytic activity">
    <reaction evidence="11 12">
        <text>(1S,2R)-1-C-(indol-3-yl)glycerol 3-phosphate + L-serine = D-glyceraldehyde 3-phosphate + L-tryptophan + H2O</text>
        <dbReference type="Rhea" id="RHEA:10532"/>
        <dbReference type="ChEBI" id="CHEBI:15377"/>
        <dbReference type="ChEBI" id="CHEBI:33384"/>
        <dbReference type="ChEBI" id="CHEBI:57912"/>
        <dbReference type="ChEBI" id="CHEBI:58866"/>
        <dbReference type="ChEBI" id="CHEBI:59776"/>
        <dbReference type="EC" id="4.2.1.20"/>
    </reaction>
</comment>
<dbReference type="AlphaFoldDB" id="A0A220VF71"/>